<feature type="signal peptide" evidence="2">
    <location>
        <begin position="1"/>
        <end position="21"/>
    </location>
</feature>
<feature type="region of interest" description="Disordered" evidence="1">
    <location>
        <begin position="22"/>
        <end position="42"/>
    </location>
</feature>
<evidence type="ECO:0000313" key="4">
    <source>
        <dbReference type="Proteomes" id="UP000886657"/>
    </source>
</evidence>
<evidence type="ECO:0000256" key="1">
    <source>
        <dbReference type="SAM" id="MobiDB-lite"/>
    </source>
</evidence>
<dbReference type="Pfam" id="PF13174">
    <property type="entry name" value="TPR_6"/>
    <property type="match status" value="1"/>
</dbReference>
<dbReference type="Proteomes" id="UP000886657">
    <property type="component" value="Unassembled WGS sequence"/>
</dbReference>
<evidence type="ECO:0000313" key="3">
    <source>
        <dbReference type="EMBL" id="MBK9795959.1"/>
    </source>
</evidence>
<dbReference type="InterPro" id="IPR019734">
    <property type="entry name" value="TPR_rpt"/>
</dbReference>
<organism evidence="3 4">
    <name type="scientific">Candidatus Geothrix skivensis</name>
    <dbReference type="NCBI Taxonomy" id="2954439"/>
    <lineage>
        <taxon>Bacteria</taxon>
        <taxon>Pseudomonadati</taxon>
        <taxon>Acidobacteriota</taxon>
        <taxon>Holophagae</taxon>
        <taxon>Holophagales</taxon>
        <taxon>Holophagaceae</taxon>
        <taxon>Geothrix</taxon>
    </lineage>
</organism>
<accession>A0A9D7SGA4</accession>
<dbReference type="EMBL" id="JADKIO010000005">
    <property type="protein sequence ID" value="MBK9795959.1"/>
    <property type="molecule type" value="Genomic_DNA"/>
</dbReference>
<comment type="caution">
    <text evidence="3">The sequence shown here is derived from an EMBL/GenBank/DDBJ whole genome shotgun (WGS) entry which is preliminary data.</text>
</comment>
<keyword evidence="2" id="KW-0732">Signal</keyword>
<dbReference type="AlphaFoldDB" id="A0A9D7SGA4"/>
<evidence type="ECO:0000256" key="2">
    <source>
        <dbReference type="SAM" id="SignalP"/>
    </source>
</evidence>
<feature type="chain" id="PRO_5039028409" description="Tetratricopeptide repeat protein" evidence="2">
    <location>
        <begin position="22"/>
        <end position="601"/>
    </location>
</feature>
<proteinExistence type="predicted"/>
<gene>
    <name evidence="3" type="ORF">IPP58_05600</name>
</gene>
<reference evidence="3" key="1">
    <citation type="submission" date="2020-10" db="EMBL/GenBank/DDBJ databases">
        <title>Connecting structure to function with the recovery of over 1000 high-quality activated sludge metagenome-assembled genomes encoding full-length rRNA genes using long-read sequencing.</title>
        <authorList>
            <person name="Singleton C.M."/>
            <person name="Petriglieri F."/>
            <person name="Kristensen J.M."/>
            <person name="Kirkegaard R.H."/>
            <person name="Michaelsen T.Y."/>
            <person name="Andersen M.H."/>
            <person name="Karst S.M."/>
            <person name="Dueholm M.S."/>
            <person name="Nielsen P.H."/>
            <person name="Albertsen M."/>
        </authorList>
    </citation>
    <scope>NUCLEOTIDE SEQUENCE</scope>
    <source>
        <strain evidence="3">Skiv_18-Q3-R9-52_MAXAC.067</strain>
    </source>
</reference>
<evidence type="ECO:0008006" key="5">
    <source>
        <dbReference type="Google" id="ProtNLM"/>
    </source>
</evidence>
<name>A0A9D7SGA4_9BACT</name>
<dbReference type="Gene3D" id="1.25.40.10">
    <property type="entry name" value="Tetratricopeptide repeat domain"/>
    <property type="match status" value="1"/>
</dbReference>
<dbReference type="InterPro" id="IPR011990">
    <property type="entry name" value="TPR-like_helical_dom_sf"/>
</dbReference>
<protein>
    <recommendedName>
        <fullName evidence="5">Tetratricopeptide repeat protein</fullName>
    </recommendedName>
</protein>
<dbReference type="SUPFAM" id="SSF48452">
    <property type="entry name" value="TPR-like"/>
    <property type="match status" value="1"/>
</dbReference>
<sequence length="601" mass="65116">MSRGARSAAVFTLLVAMPLTAQHGSAPTKTEGRMPPPKPASTRLTDAQAAELAKQALGAQDAASIRATLNRLKGHSFKSSKVPERELVLYAQGTLEARLGNLPAATVALKNLERQWPKSPFLGEAQIILAEDAVAHRRYKEAEGRLHQALAADIPSEAKRKPQELLIWTLVEQDRSQEALPIVQSLRPLEGKGKPSEKGLAAIAEVFCATGDRAQAQAAMKDFQNLYPGSELLPRLELAWGRLVGRSGDAKESAQIFRKLIKDHPGSGQADDARLALASLLTDGSLPDIKDLPSAESLLAEVRKGGKGLPKGAALLVELRLFVGKSQWEEALNLVDRMDAVARETQPDVKKLWTEAWRGWVAQRLEKGFPGELLARLKKGTFAALDAPSRIGVAELLAAKGLLDLLPRLLIETPSAEKSALTRAALAKVQPEAQPQAVLRLLPTKGESPDEALMRARAEGALEHWGPLRAALGRSRPGPERIRAAVRLLQRPLVSPETASQRLAEAEGWLTRAPEKGEAREPLAILVADLRLQQGDARGALALYPAKPAASEQRGWVALMRSQALVKLGQRDQARLLIKETREEQGFKGQRDAMAKSLGAY</sequence>